<gene>
    <name evidence="9" type="primary">nth</name>
    <name evidence="11" type="ORF">KQI75_03575</name>
</gene>
<evidence type="ECO:0000256" key="5">
    <source>
        <dbReference type="ARBA" id="ARBA00023004"/>
    </source>
</evidence>
<comment type="similarity">
    <text evidence="9">Belongs to the Nth/MutY family.</text>
</comment>
<dbReference type="HAMAP" id="MF_00942">
    <property type="entry name" value="Nth"/>
    <property type="match status" value="1"/>
</dbReference>
<keyword evidence="9" id="KW-0456">Lyase</keyword>
<keyword evidence="11" id="KW-0540">Nuclease</keyword>
<dbReference type="PANTHER" id="PTHR10359:SF18">
    <property type="entry name" value="ENDONUCLEASE III"/>
    <property type="match status" value="1"/>
</dbReference>
<reference evidence="11 12" key="1">
    <citation type="submission" date="2021-06" db="EMBL/GenBank/DDBJ databases">
        <authorList>
            <person name="Sun Q."/>
            <person name="Li D."/>
        </authorList>
    </citation>
    <scope>NUCLEOTIDE SEQUENCE [LARGE SCALE GENOMIC DNA]</scope>
    <source>
        <strain evidence="11 12">MSJd-7</strain>
    </source>
</reference>
<keyword evidence="4 9" id="KW-0378">Hydrolase</keyword>
<sequence length="211" mass="23504">MTPEQRACAAVERLERKYPDAICALQYTKDYELLFATRLSAQCTDKRVNIITKDLYAKFPTLESFALATEGEIEQIIRPCGLGNSKARDIHAAAVYLLEVHNGKVPGTMKELLKIPGVGRKTANLILGDLYHQPAIVTDTHCIRLANRIGLVDGIKEPAKVEKALRPLIPPEKSSDFCHRLVLHGRDVCTARKPYCERCCLKDICKTGSET</sequence>
<organism evidence="11 12">
    <name type="scientific">Butyricicoccus intestinisimiae</name>
    <dbReference type="NCBI Taxonomy" id="2841509"/>
    <lineage>
        <taxon>Bacteria</taxon>
        <taxon>Bacillati</taxon>
        <taxon>Bacillota</taxon>
        <taxon>Clostridia</taxon>
        <taxon>Eubacteriales</taxon>
        <taxon>Butyricicoccaceae</taxon>
        <taxon>Butyricicoccus</taxon>
    </lineage>
</organism>
<dbReference type="SMART" id="SM00478">
    <property type="entry name" value="ENDO3c"/>
    <property type="match status" value="1"/>
</dbReference>
<dbReference type="PANTHER" id="PTHR10359">
    <property type="entry name" value="A/G-SPECIFIC ADENINE GLYCOSYLASE/ENDONUCLEASE III"/>
    <property type="match status" value="1"/>
</dbReference>
<keyword evidence="12" id="KW-1185">Reference proteome</keyword>
<evidence type="ECO:0000256" key="4">
    <source>
        <dbReference type="ARBA" id="ARBA00022801"/>
    </source>
</evidence>
<evidence type="ECO:0000256" key="7">
    <source>
        <dbReference type="ARBA" id="ARBA00023204"/>
    </source>
</evidence>
<dbReference type="InterPro" id="IPR000445">
    <property type="entry name" value="HhH_motif"/>
</dbReference>
<comment type="caution">
    <text evidence="11">The sequence shown here is derived from an EMBL/GenBank/DDBJ whole genome shotgun (WGS) entry which is preliminary data.</text>
</comment>
<dbReference type="InterPro" id="IPR003265">
    <property type="entry name" value="HhH-GPD_domain"/>
</dbReference>
<dbReference type="EMBL" id="JAHLQI010000002">
    <property type="protein sequence ID" value="MBU5489716.1"/>
    <property type="molecule type" value="Genomic_DNA"/>
</dbReference>
<evidence type="ECO:0000256" key="9">
    <source>
        <dbReference type="HAMAP-Rule" id="MF_00942"/>
    </source>
</evidence>
<evidence type="ECO:0000256" key="1">
    <source>
        <dbReference type="ARBA" id="ARBA00022485"/>
    </source>
</evidence>
<dbReference type="EC" id="4.2.99.18" evidence="9"/>
<protein>
    <recommendedName>
        <fullName evidence="9">Endonuclease III</fullName>
        <ecNumber evidence="9">4.2.99.18</ecNumber>
    </recommendedName>
    <alternativeName>
        <fullName evidence="9">DNA-(apurinic or apyrimidinic site) lyase</fullName>
    </alternativeName>
</protein>
<name>A0ABS6ERH5_9FIRM</name>
<keyword evidence="6 9" id="KW-0411">Iron-sulfur</keyword>
<feature type="binding site" evidence="9">
    <location>
        <position position="196"/>
    </location>
    <ligand>
        <name>[4Fe-4S] cluster</name>
        <dbReference type="ChEBI" id="CHEBI:49883"/>
    </ligand>
</feature>
<evidence type="ECO:0000313" key="12">
    <source>
        <dbReference type="Proteomes" id="UP000783588"/>
    </source>
</evidence>
<feature type="binding site" evidence="9">
    <location>
        <position position="189"/>
    </location>
    <ligand>
        <name>[4Fe-4S] cluster</name>
        <dbReference type="ChEBI" id="CHEBI:49883"/>
    </ligand>
</feature>
<comment type="catalytic activity">
    <reaction evidence="9">
        <text>2'-deoxyribonucleotide-(2'-deoxyribose 5'-phosphate)-2'-deoxyribonucleotide-DNA = a 3'-end 2'-deoxyribonucleotide-(2,3-dehydro-2,3-deoxyribose 5'-phosphate)-DNA + a 5'-end 5'-phospho-2'-deoxyribonucleoside-DNA + H(+)</text>
        <dbReference type="Rhea" id="RHEA:66592"/>
        <dbReference type="Rhea" id="RHEA-COMP:13180"/>
        <dbReference type="Rhea" id="RHEA-COMP:16897"/>
        <dbReference type="Rhea" id="RHEA-COMP:17067"/>
        <dbReference type="ChEBI" id="CHEBI:15378"/>
        <dbReference type="ChEBI" id="CHEBI:136412"/>
        <dbReference type="ChEBI" id="CHEBI:157695"/>
        <dbReference type="ChEBI" id="CHEBI:167181"/>
        <dbReference type="EC" id="4.2.99.18"/>
    </reaction>
</comment>
<keyword evidence="7 9" id="KW-0234">DNA repair</keyword>
<feature type="binding site" evidence="9">
    <location>
        <position position="199"/>
    </location>
    <ligand>
        <name>[4Fe-4S] cluster</name>
        <dbReference type="ChEBI" id="CHEBI:49883"/>
    </ligand>
</feature>
<keyword evidence="1 9" id="KW-0004">4Fe-4S</keyword>
<dbReference type="InterPro" id="IPR005759">
    <property type="entry name" value="Nth"/>
</dbReference>
<keyword evidence="5 9" id="KW-0408">Iron</keyword>
<evidence type="ECO:0000256" key="3">
    <source>
        <dbReference type="ARBA" id="ARBA00022763"/>
    </source>
</evidence>
<keyword evidence="8 9" id="KW-0326">Glycosidase</keyword>
<evidence type="ECO:0000259" key="10">
    <source>
        <dbReference type="SMART" id="SM00478"/>
    </source>
</evidence>
<keyword evidence="2 9" id="KW-0479">Metal-binding</keyword>
<evidence type="ECO:0000313" key="11">
    <source>
        <dbReference type="EMBL" id="MBU5489716.1"/>
    </source>
</evidence>
<dbReference type="Proteomes" id="UP000783588">
    <property type="component" value="Unassembled WGS sequence"/>
</dbReference>
<proteinExistence type="inferred from homology"/>
<keyword evidence="3 9" id="KW-0227">DNA damage</keyword>
<dbReference type="Pfam" id="PF00633">
    <property type="entry name" value="HHH"/>
    <property type="match status" value="1"/>
</dbReference>
<accession>A0ABS6ERH5</accession>
<dbReference type="CDD" id="cd00056">
    <property type="entry name" value="ENDO3c"/>
    <property type="match status" value="1"/>
</dbReference>
<keyword evidence="11" id="KW-0255">Endonuclease</keyword>
<feature type="binding site" evidence="9">
    <location>
        <position position="205"/>
    </location>
    <ligand>
        <name>[4Fe-4S] cluster</name>
        <dbReference type="ChEBI" id="CHEBI:49883"/>
    </ligand>
</feature>
<evidence type="ECO:0000256" key="8">
    <source>
        <dbReference type="ARBA" id="ARBA00023295"/>
    </source>
</evidence>
<dbReference type="GO" id="GO:0004519">
    <property type="term" value="F:endonuclease activity"/>
    <property type="evidence" value="ECO:0007669"/>
    <property type="project" value="UniProtKB-KW"/>
</dbReference>
<keyword evidence="9" id="KW-0238">DNA-binding</keyword>
<comment type="cofactor">
    <cofactor evidence="9">
        <name>[4Fe-4S] cluster</name>
        <dbReference type="ChEBI" id="CHEBI:49883"/>
    </cofactor>
    <text evidence="9">Binds 1 [4Fe-4S] cluster.</text>
</comment>
<dbReference type="PIRSF" id="PIRSF001435">
    <property type="entry name" value="Nth"/>
    <property type="match status" value="1"/>
</dbReference>
<feature type="domain" description="HhH-GPD" evidence="10">
    <location>
        <begin position="39"/>
        <end position="187"/>
    </location>
</feature>
<evidence type="ECO:0000256" key="2">
    <source>
        <dbReference type="ARBA" id="ARBA00022723"/>
    </source>
</evidence>
<evidence type="ECO:0000256" key="6">
    <source>
        <dbReference type="ARBA" id="ARBA00023014"/>
    </source>
</evidence>
<comment type="function">
    <text evidence="9">DNA repair enzyme that has both DNA N-glycosylase activity and AP-lyase activity. The DNA N-glycosylase activity releases various damaged pyrimidines from DNA by cleaving the N-glycosidic bond, leaving an AP (apurinic/apyrimidinic) site. The AP-lyase activity cleaves the phosphodiester bond 3' to the AP site by a beta-elimination, leaving a 3'-terminal unsaturated sugar and a product with a terminal 5'-phosphate.</text>
</comment>
<dbReference type="RefSeq" id="WP_216469907.1">
    <property type="nucleotide sequence ID" value="NZ_JAHLQI010000002.1"/>
</dbReference>
<dbReference type="Pfam" id="PF00730">
    <property type="entry name" value="HhH-GPD"/>
    <property type="match status" value="1"/>
</dbReference>